<dbReference type="GO" id="GO:0016829">
    <property type="term" value="F:lyase activity"/>
    <property type="evidence" value="ECO:0007669"/>
    <property type="project" value="UniProtKB-KW"/>
</dbReference>
<keyword evidence="1" id="KW-0456">Lyase</keyword>
<evidence type="ECO:0000313" key="1">
    <source>
        <dbReference type="EMBL" id="SCX32265.1"/>
    </source>
</evidence>
<protein>
    <submittedName>
        <fullName evidence="1">Deoxyribodipyrimidine photo-lyase-related protein</fullName>
    </submittedName>
</protein>
<dbReference type="RefSeq" id="WP_077122036.1">
    <property type="nucleotide sequence ID" value="NZ_CP133552.1"/>
</dbReference>
<dbReference type="Gene3D" id="1.10.10.1710">
    <property type="entry name" value="Deoxyribodipyrimidine photolyase-related"/>
    <property type="match status" value="1"/>
</dbReference>
<dbReference type="Gene3D" id="1.10.579.10">
    <property type="entry name" value="DNA Cyclobutane Dipyrimidine Photolyase, subunit A, domain 3"/>
    <property type="match status" value="1"/>
</dbReference>
<organism evidence="1 2">
    <name type="scientific">Agrobacterium rosae</name>
    <dbReference type="NCBI Taxonomy" id="1972867"/>
    <lineage>
        <taxon>Bacteria</taxon>
        <taxon>Pseudomonadati</taxon>
        <taxon>Pseudomonadota</taxon>
        <taxon>Alphaproteobacteria</taxon>
        <taxon>Hyphomicrobiales</taxon>
        <taxon>Rhizobiaceae</taxon>
        <taxon>Rhizobium/Agrobacterium group</taxon>
        <taxon>Agrobacterium</taxon>
    </lineage>
</organism>
<sequence length="507" mass="57765">MTRLIFILGDQLSPRISSLVGAKKEKDTILLCEVMTEATYVGHHKQKLAFVFSAMRHFADELRADGYQVIYTRIDDKDNAGSFSGELKRAISRVKPVSVRITEAGEWRVRAEIESWKTCLGIDVEVRPDDRFLCTHDEFANWAGGRKTLTMEYFYRVMRSKTGLLMNGDDPIGGRWNFDAENRNPARPDLFRPQHRSFPPDATTREVIETVARLFPHNFGRLDKFGFAVTRSDAERVLQSFVDDFLPNFGATQDAMLQEDSNLNHSLLSFYINIGLLDALEVSRAAERAYFDGTAPLNAVEGFIRQIIGWREYMRCIYWLAGPDYVESNFFDNTRPLPDFYWSGKTEMNCLATVITETIDHAYAHHIQRLMITGNFALIAGIDPKAVHTWYLEVYADAYEWVELPNVIGMSQFADGGFLGTKPYAASGNYINRMSDYCSTCHFDPKQRVGVRACPFNALYWDFLARNKARLAGNPRLAQPYATWSKMDDGVKGGIRQQAAKFLSQLQ</sequence>
<name>A0A1R3TYG4_9HYPH</name>
<dbReference type="InterPro" id="IPR036134">
    <property type="entry name" value="Crypto/Photolyase_FAD-like_sf"/>
</dbReference>
<accession>A0A1R3TYG4</accession>
<dbReference type="EMBL" id="FMUE01000011">
    <property type="protein sequence ID" value="SCX32265.1"/>
    <property type="molecule type" value="Genomic_DNA"/>
</dbReference>
<dbReference type="InterPro" id="IPR052551">
    <property type="entry name" value="UV-DNA_repair_photolyase"/>
</dbReference>
<dbReference type="InterPro" id="IPR014729">
    <property type="entry name" value="Rossmann-like_a/b/a_fold"/>
</dbReference>
<gene>
    <name evidence="1" type="ORF">DSM25559_3881</name>
</gene>
<dbReference type="PANTHER" id="PTHR38657">
    <property type="entry name" value="SLR1343 PROTEIN"/>
    <property type="match status" value="1"/>
</dbReference>
<dbReference type="SUPFAM" id="SSF48173">
    <property type="entry name" value="Cryptochrome/photolyase FAD-binding domain"/>
    <property type="match status" value="1"/>
</dbReference>
<dbReference type="InterPro" id="IPR007357">
    <property type="entry name" value="PhrB-like"/>
</dbReference>
<proteinExistence type="predicted"/>
<dbReference type="Pfam" id="PF04244">
    <property type="entry name" value="DPRP"/>
    <property type="match status" value="1"/>
</dbReference>
<dbReference type="Gene3D" id="3.40.50.620">
    <property type="entry name" value="HUPs"/>
    <property type="match status" value="1"/>
</dbReference>
<dbReference type="Gene3D" id="1.25.40.80">
    <property type="match status" value="1"/>
</dbReference>
<dbReference type="Proteomes" id="UP000187891">
    <property type="component" value="Unassembled WGS sequence"/>
</dbReference>
<dbReference type="PANTHER" id="PTHR38657:SF1">
    <property type="entry name" value="SLR1343 PROTEIN"/>
    <property type="match status" value="1"/>
</dbReference>
<dbReference type="STRING" id="1907666.DSM25559_3881"/>
<evidence type="ECO:0000313" key="2">
    <source>
        <dbReference type="Proteomes" id="UP000187891"/>
    </source>
</evidence>
<dbReference type="AlphaFoldDB" id="A0A1R3TYG4"/>
<reference evidence="2" key="1">
    <citation type="submission" date="2016-10" db="EMBL/GenBank/DDBJ databases">
        <authorList>
            <person name="Wibberg D."/>
        </authorList>
    </citation>
    <scope>NUCLEOTIDE SEQUENCE [LARGE SCALE GENOMIC DNA]</scope>
</reference>